<evidence type="ECO:0000256" key="4">
    <source>
        <dbReference type="ARBA" id="ARBA00022679"/>
    </source>
</evidence>
<name>A0A1H7MEG3_9RHOB</name>
<dbReference type="AlphaFoldDB" id="A0A1H7MEG3"/>
<dbReference type="InterPro" id="IPR001173">
    <property type="entry name" value="Glyco_trans_2-like"/>
</dbReference>
<dbReference type="OrthoDB" id="9815923at2"/>
<gene>
    <name evidence="7" type="ORF">SAMN05443999_103278</name>
</gene>
<evidence type="ECO:0000313" key="8">
    <source>
        <dbReference type="Proteomes" id="UP000199582"/>
    </source>
</evidence>
<keyword evidence="8" id="KW-1185">Reference proteome</keyword>
<dbReference type="Gene3D" id="3.90.550.10">
    <property type="entry name" value="Spore Coat Polysaccharide Biosynthesis Protein SpsA, Chain A"/>
    <property type="match status" value="1"/>
</dbReference>
<protein>
    <submittedName>
        <fullName evidence="7">Glycosyl transferase family 2</fullName>
    </submittedName>
</protein>
<dbReference type="Proteomes" id="UP000199582">
    <property type="component" value="Unassembled WGS sequence"/>
</dbReference>
<dbReference type="Pfam" id="PF00535">
    <property type="entry name" value="Glycos_transf_2"/>
    <property type="match status" value="1"/>
</dbReference>
<dbReference type="InterPro" id="IPR029044">
    <property type="entry name" value="Nucleotide-diphossugar_trans"/>
</dbReference>
<dbReference type="InterPro" id="IPR050256">
    <property type="entry name" value="Glycosyltransferase_2"/>
</dbReference>
<keyword evidence="5" id="KW-0460">Magnesium</keyword>
<dbReference type="SUPFAM" id="SSF53448">
    <property type="entry name" value="Nucleotide-diphospho-sugar transferases"/>
    <property type="match status" value="1"/>
</dbReference>
<feature type="domain" description="Glycosyltransferase 2-like" evidence="6">
    <location>
        <begin position="6"/>
        <end position="87"/>
    </location>
</feature>
<evidence type="ECO:0000313" key="7">
    <source>
        <dbReference type="EMBL" id="SEL09105.1"/>
    </source>
</evidence>
<dbReference type="EMBL" id="FOAG01000003">
    <property type="protein sequence ID" value="SEL09105.1"/>
    <property type="molecule type" value="Genomic_DNA"/>
</dbReference>
<organism evidence="7 8">
    <name type="scientific">Roseovarius azorensis</name>
    <dbReference type="NCBI Taxonomy" id="1287727"/>
    <lineage>
        <taxon>Bacteria</taxon>
        <taxon>Pseudomonadati</taxon>
        <taxon>Pseudomonadota</taxon>
        <taxon>Alphaproteobacteria</taxon>
        <taxon>Rhodobacterales</taxon>
        <taxon>Roseobacteraceae</taxon>
        <taxon>Roseovarius</taxon>
    </lineage>
</organism>
<evidence type="ECO:0000256" key="1">
    <source>
        <dbReference type="ARBA" id="ARBA00001946"/>
    </source>
</evidence>
<sequence length="389" mass="40900">MADPVTVIVPARNEAQTIRQVVTVMSAMADVAEIVVIDNGSQDATATEARAAGARVIEEPRTGMGHAVRAGIAAATHDWVMKVDADLGRFETALFARMPAARAPGVGLIKGAWNDPMDNMPMTRLLVAPALRLMFPGLGHLRAPNTGIYLFDKSLIAHQLLTGDYAVDIDAMLRVHAAGYRVEEVDIGRIIHDTRDVGHYNNMAEEILHFFLSRQAEAITREIVTVAPDAGQVIRHALGVLVAKSSAGGRVTVCLGASDTPEAQVLREVLAPYPTARMLPLSQAREFAPHANAAGLCVLAPCPGADGMAALAAAVAMRDALCGSLSVELLLMPDVGAGGAITGFVPDTALDIGAARAIKRAALARLTGQASEDCGPREVFQSYGRPPDG</sequence>
<keyword evidence="4 7" id="KW-0808">Transferase</keyword>
<dbReference type="PANTHER" id="PTHR48090:SF10">
    <property type="entry name" value="GLUCOSYL-3-PHOSPHOGLYCERATE SYNTHASE"/>
    <property type="match status" value="1"/>
</dbReference>
<comment type="similarity">
    <text evidence="2">Belongs to the glycosyltransferase 2 family.</text>
</comment>
<comment type="cofactor">
    <cofactor evidence="1">
        <name>Mg(2+)</name>
        <dbReference type="ChEBI" id="CHEBI:18420"/>
    </cofactor>
</comment>
<evidence type="ECO:0000259" key="6">
    <source>
        <dbReference type="Pfam" id="PF00535"/>
    </source>
</evidence>
<dbReference type="PANTHER" id="PTHR48090">
    <property type="entry name" value="UNDECAPRENYL-PHOSPHATE 4-DEOXY-4-FORMAMIDO-L-ARABINOSE TRANSFERASE-RELATED"/>
    <property type="match status" value="1"/>
</dbReference>
<dbReference type="STRING" id="1287727.SAMN05443999_103278"/>
<evidence type="ECO:0000256" key="2">
    <source>
        <dbReference type="ARBA" id="ARBA00006739"/>
    </source>
</evidence>
<dbReference type="GO" id="GO:0016757">
    <property type="term" value="F:glycosyltransferase activity"/>
    <property type="evidence" value="ECO:0007669"/>
    <property type="project" value="UniProtKB-KW"/>
</dbReference>
<proteinExistence type="inferred from homology"/>
<keyword evidence="3" id="KW-0328">Glycosyltransferase</keyword>
<evidence type="ECO:0000256" key="5">
    <source>
        <dbReference type="ARBA" id="ARBA00022842"/>
    </source>
</evidence>
<dbReference type="RefSeq" id="WP_093034076.1">
    <property type="nucleotide sequence ID" value="NZ_FOAG01000003.1"/>
</dbReference>
<accession>A0A1H7MEG3</accession>
<reference evidence="7 8" key="1">
    <citation type="submission" date="2016-10" db="EMBL/GenBank/DDBJ databases">
        <authorList>
            <person name="de Groot N.N."/>
        </authorList>
    </citation>
    <scope>NUCLEOTIDE SEQUENCE [LARGE SCALE GENOMIC DNA]</scope>
    <source>
        <strain evidence="7 8">DSM 100674</strain>
    </source>
</reference>
<evidence type="ECO:0000256" key="3">
    <source>
        <dbReference type="ARBA" id="ARBA00022676"/>
    </source>
</evidence>